<feature type="transmembrane region" description="Helical" evidence="10">
    <location>
        <begin position="186"/>
        <end position="205"/>
    </location>
</feature>
<dbReference type="InterPro" id="IPR001807">
    <property type="entry name" value="ClC"/>
</dbReference>
<keyword evidence="9" id="KW-0407">Ion channel</keyword>
<gene>
    <name evidence="11" type="ORF">B1B_18591</name>
</gene>
<reference evidence="11" key="1">
    <citation type="submission" date="2013-08" db="EMBL/GenBank/DDBJ databases">
        <authorList>
            <person name="Mendez C."/>
            <person name="Richter M."/>
            <person name="Ferrer M."/>
            <person name="Sanchez J."/>
        </authorList>
    </citation>
    <scope>NUCLEOTIDE SEQUENCE</scope>
</reference>
<comment type="subcellular location">
    <subcellularLocation>
        <location evidence="1">Membrane</location>
        <topology evidence="1">Multi-pass membrane protein</topology>
    </subcellularLocation>
</comment>
<feature type="transmembrane region" description="Helical" evidence="10">
    <location>
        <begin position="122"/>
        <end position="147"/>
    </location>
</feature>
<dbReference type="Gene3D" id="1.10.3080.10">
    <property type="entry name" value="Clc chloride channel"/>
    <property type="match status" value="1"/>
</dbReference>
<dbReference type="PANTHER" id="PTHR43427:SF6">
    <property type="entry name" value="CHLORIDE CHANNEL PROTEIN CLC-E"/>
    <property type="match status" value="1"/>
</dbReference>
<keyword evidence="4 10" id="KW-1133">Transmembrane helix</keyword>
<keyword evidence="3 10" id="KW-0812">Transmembrane</keyword>
<evidence type="ECO:0000256" key="10">
    <source>
        <dbReference type="SAM" id="Phobius"/>
    </source>
</evidence>
<keyword evidence="2" id="KW-0813">Transport</keyword>
<dbReference type="PRINTS" id="PR00762">
    <property type="entry name" value="CLCHANNEL"/>
</dbReference>
<evidence type="ECO:0000256" key="6">
    <source>
        <dbReference type="ARBA" id="ARBA00023136"/>
    </source>
</evidence>
<keyword evidence="8" id="KW-0868">Chloride</keyword>
<name>T0YAD9_9ZZZZ</name>
<dbReference type="InterPro" id="IPR050368">
    <property type="entry name" value="ClC-type_chloride_channel"/>
</dbReference>
<dbReference type="SUPFAM" id="SSF81340">
    <property type="entry name" value="Clc chloride channel"/>
    <property type="match status" value="1"/>
</dbReference>
<evidence type="ECO:0000256" key="8">
    <source>
        <dbReference type="ARBA" id="ARBA00023214"/>
    </source>
</evidence>
<feature type="transmembrane region" description="Helical" evidence="10">
    <location>
        <begin position="93"/>
        <end position="116"/>
    </location>
</feature>
<feature type="transmembrane region" description="Helical" evidence="10">
    <location>
        <begin position="39"/>
        <end position="61"/>
    </location>
</feature>
<evidence type="ECO:0000256" key="7">
    <source>
        <dbReference type="ARBA" id="ARBA00023173"/>
    </source>
</evidence>
<feature type="transmembrane region" description="Helical" evidence="10">
    <location>
        <begin position="159"/>
        <end position="180"/>
    </location>
</feature>
<evidence type="ECO:0000256" key="2">
    <source>
        <dbReference type="ARBA" id="ARBA00022448"/>
    </source>
</evidence>
<dbReference type="GO" id="GO:0005254">
    <property type="term" value="F:chloride channel activity"/>
    <property type="evidence" value="ECO:0007669"/>
    <property type="project" value="UniProtKB-KW"/>
</dbReference>
<dbReference type="Pfam" id="PF00654">
    <property type="entry name" value="Voltage_CLC"/>
    <property type="match status" value="1"/>
</dbReference>
<dbReference type="EMBL" id="AUZY01012444">
    <property type="protein sequence ID" value="EQD30078.1"/>
    <property type="molecule type" value="Genomic_DNA"/>
</dbReference>
<keyword evidence="5" id="KW-0406">Ion transport</keyword>
<dbReference type="InterPro" id="IPR014743">
    <property type="entry name" value="Cl-channel_core"/>
</dbReference>
<keyword evidence="7" id="KW-0869">Chloride channel</keyword>
<dbReference type="GO" id="GO:0034707">
    <property type="term" value="C:chloride channel complex"/>
    <property type="evidence" value="ECO:0007669"/>
    <property type="project" value="UniProtKB-KW"/>
</dbReference>
<evidence type="ECO:0000256" key="4">
    <source>
        <dbReference type="ARBA" id="ARBA00022989"/>
    </source>
</evidence>
<evidence type="ECO:0000256" key="9">
    <source>
        <dbReference type="ARBA" id="ARBA00023303"/>
    </source>
</evidence>
<evidence type="ECO:0000256" key="1">
    <source>
        <dbReference type="ARBA" id="ARBA00004141"/>
    </source>
</evidence>
<protein>
    <submittedName>
        <fullName evidence="11">Cl-channel, voltage-gated family protein</fullName>
    </submittedName>
</protein>
<proteinExistence type="predicted"/>
<feature type="transmembrane region" description="Helical" evidence="10">
    <location>
        <begin position="6"/>
        <end position="27"/>
    </location>
</feature>
<keyword evidence="6 10" id="KW-0472">Membrane</keyword>
<accession>T0YAD9</accession>
<sequence>MNQIPLYALLGMICAASGVGFIWLYGSTERRFSRLKLPIALKVALGGLASSAVVLATWFLLPEGNHFAALASVNVGYGFVQAAMLGQIGAGSLTFILVIVLGLSVLVRMVTTSFTIGSGGSAGLFGTSVVVGALIGSTLGGLFHLWLPALVSVPDVAAFAIVGMMSFFGGISKAPLAVLVMVVEMAGGYVLLLPAMLAIFIAYAATGRHHIYSAQVANRLASPAHREELRAWLR</sequence>
<evidence type="ECO:0000256" key="3">
    <source>
        <dbReference type="ARBA" id="ARBA00022692"/>
    </source>
</evidence>
<reference evidence="11" key="2">
    <citation type="journal article" date="2014" name="ISME J.">
        <title>Microbial stratification in low pH oxic and suboxic macroscopic growths along an acid mine drainage.</title>
        <authorList>
            <person name="Mendez-Garcia C."/>
            <person name="Mesa V."/>
            <person name="Sprenger R.R."/>
            <person name="Richter M."/>
            <person name="Diez M.S."/>
            <person name="Solano J."/>
            <person name="Bargiela R."/>
            <person name="Golyshina O.V."/>
            <person name="Manteca A."/>
            <person name="Ramos J.L."/>
            <person name="Gallego J.R."/>
            <person name="Llorente I."/>
            <person name="Martins Dos Santos V.A."/>
            <person name="Jensen O.N."/>
            <person name="Pelaez A.I."/>
            <person name="Sanchez J."/>
            <person name="Ferrer M."/>
        </authorList>
    </citation>
    <scope>NUCLEOTIDE SEQUENCE</scope>
</reference>
<dbReference type="AlphaFoldDB" id="T0YAD9"/>
<dbReference type="PANTHER" id="PTHR43427">
    <property type="entry name" value="CHLORIDE CHANNEL PROTEIN CLC-E"/>
    <property type="match status" value="1"/>
</dbReference>
<comment type="caution">
    <text evidence="11">The sequence shown here is derived from an EMBL/GenBank/DDBJ whole genome shotgun (WGS) entry which is preliminary data.</text>
</comment>
<organism evidence="11">
    <name type="scientific">mine drainage metagenome</name>
    <dbReference type="NCBI Taxonomy" id="410659"/>
    <lineage>
        <taxon>unclassified sequences</taxon>
        <taxon>metagenomes</taxon>
        <taxon>ecological metagenomes</taxon>
    </lineage>
</organism>
<evidence type="ECO:0000313" key="11">
    <source>
        <dbReference type="EMBL" id="EQD30078.1"/>
    </source>
</evidence>
<feature type="non-terminal residue" evidence="11">
    <location>
        <position position="234"/>
    </location>
</feature>
<evidence type="ECO:0000256" key="5">
    <source>
        <dbReference type="ARBA" id="ARBA00023065"/>
    </source>
</evidence>
<dbReference type="CDD" id="cd00400">
    <property type="entry name" value="Voltage_gated_ClC"/>
    <property type="match status" value="1"/>
</dbReference>